<dbReference type="Proteomes" id="UP000188929">
    <property type="component" value="Unassembled WGS sequence"/>
</dbReference>
<reference evidence="4" key="1">
    <citation type="submission" date="2016-10" db="EMBL/GenBank/DDBJ databases">
        <title>Frankia sp. NRRL B-16386 Genome sequencing.</title>
        <authorList>
            <person name="Ghodhbane-Gtari F."/>
            <person name="Swanson E."/>
            <person name="Gueddou A."/>
            <person name="Hezbri K."/>
            <person name="Ktari K."/>
            <person name="Nouioui I."/>
            <person name="Morris K."/>
            <person name="Simpson S."/>
            <person name="Abebe-Akele F."/>
            <person name="Thomas K."/>
            <person name="Gtari M."/>
            <person name="Tisa L.S."/>
        </authorList>
    </citation>
    <scope>NUCLEOTIDE SEQUENCE [LARGE SCALE GENOMIC DNA]</scope>
    <source>
        <strain evidence="4">NRRL B-16386</strain>
    </source>
</reference>
<keyword evidence="2" id="KW-0732">Signal</keyword>
<evidence type="ECO:0000256" key="2">
    <source>
        <dbReference type="SAM" id="SignalP"/>
    </source>
</evidence>
<comment type="caution">
    <text evidence="3">The sequence shown here is derived from an EMBL/GenBank/DDBJ whole genome shotgun (WGS) entry which is preliminary data.</text>
</comment>
<feature type="signal peptide" evidence="2">
    <location>
        <begin position="1"/>
        <end position="22"/>
    </location>
</feature>
<dbReference type="OrthoDB" id="597632at2"/>
<dbReference type="InterPro" id="IPR005297">
    <property type="entry name" value="Lipoprotein_repeat"/>
</dbReference>
<organism evidence="3 4">
    <name type="scientific">Pseudofrankia asymbiotica</name>
    <dbReference type="NCBI Taxonomy" id="1834516"/>
    <lineage>
        <taxon>Bacteria</taxon>
        <taxon>Bacillati</taxon>
        <taxon>Actinomycetota</taxon>
        <taxon>Actinomycetes</taxon>
        <taxon>Frankiales</taxon>
        <taxon>Frankiaceae</taxon>
        <taxon>Pseudofrankia</taxon>
    </lineage>
</organism>
<dbReference type="PANTHER" id="PTHR39335">
    <property type="entry name" value="BLL4220 PROTEIN"/>
    <property type="match status" value="1"/>
</dbReference>
<dbReference type="EMBL" id="MOMC01000022">
    <property type="protein sequence ID" value="ONH30850.1"/>
    <property type="molecule type" value="Genomic_DNA"/>
</dbReference>
<sequence length="192" mass="18370">MRRLPVPATLTLPVAATALLLAACGGGTSSTSTSPATVGANPSTAASASAPASGSVVGGTTVATGSGPAGTFLTDGSGKTLYLFMADKAGASTCAGACARAWPPLTTTAAPAASGAALASDLGTIMRSDGTTQVTYHGHPLYYYEDDKKAGQTEGQGSTEFGAKWWLVAPSGSAITTGGSGSTGAGAGGGGY</sequence>
<dbReference type="Pfam" id="PF03640">
    <property type="entry name" value="Lipoprotein_15"/>
    <property type="match status" value="2"/>
</dbReference>
<name>A0A1V2ICV5_9ACTN</name>
<feature type="chain" id="PRO_5038806950" description="Lipoprotein" evidence="2">
    <location>
        <begin position="23"/>
        <end position="192"/>
    </location>
</feature>
<dbReference type="PROSITE" id="PS51257">
    <property type="entry name" value="PROKAR_LIPOPROTEIN"/>
    <property type="match status" value="1"/>
</dbReference>
<dbReference type="AlphaFoldDB" id="A0A1V2ICV5"/>
<keyword evidence="4" id="KW-1185">Reference proteome</keyword>
<dbReference type="PANTHER" id="PTHR39335:SF1">
    <property type="entry name" value="BLL4220 PROTEIN"/>
    <property type="match status" value="1"/>
</dbReference>
<dbReference type="STRING" id="1834516.BL253_12170"/>
<gene>
    <name evidence="3" type="ORF">BL253_12170</name>
</gene>
<proteinExistence type="predicted"/>
<protein>
    <recommendedName>
        <fullName evidence="5">Lipoprotein</fullName>
    </recommendedName>
</protein>
<dbReference type="GO" id="GO:0043448">
    <property type="term" value="P:alkane catabolic process"/>
    <property type="evidence" value="ECO:0007669"/>
    <property type="project" value="TreeGrafter"/>
</dbReference>
<evidence type="ECO:0000256" key="1">
    <source>
        <dbReference type="SAM" id="MobiDB-lite"/>
    </source>
</evidence>
<evidence type="ECO:0000313" key="3">
    <source>
        <dbReference type="EMBL" id="ONH30850.1"/>
    </source>
</evidence>
<accession>A0A1V2ICV5</accession>
<evidence type="ECO:0000313" key="4">
    <source>
        <dbReference type="Proteomes" id="UP000188929"/>
    </source>
</evidence>
<evidence type="ECO:0008006" key="5">
    <source>
        <dbReference type="Google" id="ProtNLM"/>
    </source>
</evidence>
<feature type="region of interest" description="Disordered" evidence="1">
    <location>
        <begin position="31"/>
        <end position="52"/>
    </location>
</feature>